<name>A0A078F038_BRANA</name>
<evidence type="ECO:0000313" key="1">
    <source>
        <dbReference type="EMBL" id="CAF2123138.1"/>
    </source>
</evidence>
<protein>
    <submittedName>
        <fullName evidence="1">(rape) hypothetical protein</fullName>
    </submittedName>
    <submittedName>
        <fullName evidence="2">BnaA03g17610D protein</fullName>
    </submittedName>
</protein>
<dbReference type="Proteomes" id="UP000028999">
    <property type="component" value="Unassembled WGS sequence"/>
</dbReference>
<organism evidence="2 3">
    <name type="scientific">Brassica napus</name>
    <name type="common">Rape</name>
    <dbReference type="NCBI Taxonomy" id="3708"/>
    <lineage>
        <taxon>Eukaryota</taxon>
        <taxon>Viridiplantae</taxon>
        <taxon>Streptophyta</taxon>
        <taxon>Embryophyta</taxon>
        <taxon>Tracheophyta</taxon>
        <taxon>Spermatophyta</taxon>
        <taxon>Magnoliopsida</taxon>
        <taxon>eudicotyledons</taxon>
        <taxon>Gunneridae</taxon>
        <taxon>Pentapetalae</taxon>
        <taxon>rosids</taxon>
        <taxon>malvids</taxon>
        <taxon>Brassicales</taxon>
        <taxon>Brassicaceae</taxon>
        <taxon>Brassiceae</taxon>
        <taxon>Brassica</taxon>
    </lineage>
</organism>
<reference evidence="2 3" key="1">
    <citation type="journal article" date="2014" name="Science">
        <title>Plant genetics. Early allopolyploid evolution in the post-Neolithic Brassica napus oilseed genome.</title>
        <authorList>
            <person name="Chalhoub B."/>
            <person name="Denoeud F."/>
            <person name="Liu S."/>
            <person name="Parkin I.A."/>
            <person name="Tang H."/>
            <person name="Wang X."/>
            <person name="Chiquet J."/>
            <person name="Belcram H."/>
            <person name="Tong C."/>
            <person name="Samans B."/>
            <person name="Correa M."/>
            <person name="Da Silva C."/>
            <person name="Just J."/>
            <person name="Falentin C."/>
            <person name="Koh C.S."/>
            <person name="Le Clainche I."/>
            <person name="Bernard M."/>
            <person name="Bento P."/>
            <person name="Noel B."/>
            <person name="Labadie K."/>
            <person name="Alberti A."/>
            <person name="Charles M."/>
            <person name="Arnaud D."/>
            <person name="Guo H."/>
            <person name="Daviaud C."/>
            <person name="Alamery S."/>
            <person name="Jabbari K."/>
            <person name="Zhao M."/>
            <person name="Edger P.P."/>
            <person name="Chelaifa H."/>
            <person name="Tack D."/>
            <person name="Lassalle G."/>
            <person name="Mestiri I."/>
            <person name="Schnel N."/>
            <person name="Le Paslier M.C."/>
            <person name="Fan G."/>
            <person name="Renault V."/>
            <person name="Bayer P.E."/>
            <person name="Golicz A.A."/>
            <person name="Manoli S."/>
            <person name="Lee T.H."/>
            <person name="Thi V.H."/>
            <person name="Chalabi S."/>
            <person name="Hu Q."/>
            <person name="Fan C."/>
            <person name="Tollenaere R."/>
            <person name="Lu Y."/>
            <person name="Battail C."/>
            <person name="Shen J."/>
            <person name="Sidebottom C.H."/>
            <person name="Wang X."/>
            <person name="Canaguier A."/>
            <person name="Chauveau A."/>
            <person name="Berard A."/>
            <person name="Deniot G."/>
            <person name="Guan M."/>
            <person name="Liu Z."/>
            <person name="Sun F."/>
            <person name="Lim Y.P."/>
            <person name="Lyons E."/>
            <person name="Town C.D."/>
            <person name="Bancroft I."/>
            <person name="Wang X."/>
            <person name="Meng J."/>
            <person name="Ma J."/>
            <person name="Pires J.C."/>
            <person name="King G.J."/>
            <person name="Brunel D."/>
            <person name="Delourme R."/>
            <person name="Renard M."/>
            <person name="Aury J.M."/>
            <person name="Adams K.L."/>
            <person name="Batley J."/>
            <person name="Snowdon R.J."/>
            <person name="Tost J."/>
            <person name="Edwards D."/>
            <person name="Zhou Y."/>
            <person name="Hua W."/>
            <person name="Sharpe A.G."/>
            <person name="Paterson A.H."/>
            <person name="Guan C."/>
            <person name="Wincker P."/>
        </authorList>
    </citation>
    <scope>NUCLEOTIDE SEQUENCE [LARGE SCALE GENOMIC DNA]</scope>
    <source>
        <strain evidence="3">cv. Darmor-bzh</strain>
    </source>
</reference>
<dbReference type="Proteomes" id="UP001295469">
    <property type="component" value="Chromosome A03"/>
</dbReference>
<dbReference type="EMBL" id="LK031980">
    <property type="protein sequence ID" value="CDY07750.1"/>
    <property type="molecule type" value="Genomic_DNA"/>
</dbReference>
<reference evidence="2" key="2">
    <citation type="submission" date="2014-06" db="EMBL/GenBank/DDBJ databases">
        <authorList>
            <person name="Genoscope - CEA"/>
        </authorList>
    </citation>
    <scope>NUCLEOTIDE SEQUENCE</scope>
</reference>
<keyword evidence="3" id="KW-1185">Reference proteome</keyword>
<dbReference type="PaxDb" id="3708-A0A078F038"/>
<reference evidence="1" key="3">
    <citation type="submission" date="2021-01" db="EMBL/GenBank/DDBJ databases">
        <authorList>
            <consortium name="Genoscope - CEA"/>
            <person name="William W."/>
        </authorList>
    </citation>
    <scope>NUCLEOTIDE SEQUENCE</scope>
</reference>
<evidence type="ECO:0000313" key="3">
    <source>
        <dbReference type="Proteomes" id="UP000028999"/>
    </source>
</evidence>
<evidence type="ECO:0000313" key="2">
    <source>
        <dbReference type="EMBL" id="CDY07750.1"/>
    </source>
</evidence>
<dbReference type="AlphaFoldDB" id="A0A078F038"/>
<accession>A0A078F038</accession>
<gene>
    <name evidence="2" type="primary">BnaA03g17610D</name>
    <name evidence="1" type="ORF">DARMORV10_A03P21060.1</name>
    <name evidence="2" type="ORF">GSBRNA2T00124877001</name>
</gene>
<sequence length="66" mass="7557">MAVIMAINDVAFDSLSAQILGWVLERSLERVKSVSNKFNYSLFQEQFQISKSVEFTYAAIGHNKVW</sequence>
<proteinExistence type="predicted"/>
<dbReference type="Gramene" id="CDY07750">
    <property type="protein sequence ID" value="CDY07750"/>
    <property type="gene ID" value="GSBRNA2T00124877001"/>
</dbReference>
<dbReference type="EMBL" id="HG994357">
    <property type="protein sequence ID" value="CAF2123138.1"/>
    <property type="molecule type" value="Genomic_DNA"/>
</dbReference>